<organism evidence="1 2">
    <name type="scientific">Arctium lappa</name>
    <name type="common">Greater burdock</name>
    <name type="synonym">Lappa major</name>
    <dbReference type="NCBI Taxonomy" id="4217"/>
    <lineage>
        <taxon>Eukaryota</taxon>
        <taxon>Viridiplantae</taxon>
        <taxon>Streptophyta</taxon>
        <taxon>Embryophyta</taxon>
        <taxon>Tracheophyta</taxon>
        <taxon>Spermatophyta</taxon>
        <taxon>Magnoliopsida</taxon>
        <taxon>eudicotyledons</taxon>
        <taxon>Gunneridae</taxon>
        <taxon>Pentapetalae</taxon>
        <taxon>asterids</taxon>
        <taxon>campanulids</taxon>
        <taxon>Asterales</taxon>
        <taxon>Asteraceae</taxon>
        <taxon>Carduoideae</taxon>
        <taxon>Cardueae</taxon>
        <taxon>Arctiinae</taxon>
        <taxon>Arctium</taxon>
    </lineage>
</organism>
<dbReference type="Proteomes" id="UP001055879">
    <property type="component" value="Linkage Group LG17"/>
</dbReference>
<keyword evidence="2" id="KW-1185">Reference proteome</keyword>
<sequence length="109" mass="12233">MKFRWHLLLPPHDSIKELTTEVKNTTVVVQSQSSSLQNLHQAISKEARSKAEVNVAATIVDSVVPSSTTPTTDVYPFDDDKEGEMDSEDPSLLRGSKRLMKKKRTPRLL</sequence>
<gene>
    <name evidence="1" type="ORF">L6452_42296</name>
</gene>
<evidence type="ECO:0000313" key="1">
    <source>
        <dbReference type="EMBL" id="KAI3667247.1"/>
    </source>
</evidence>
<reference evidence="1 2" key="2">
    <citation type="journal article" date="2022" name="Mol. Ecol. Resour.">
        <title>The genomes of chicory, endive, great burdock and yacon provide insights into Asteraceae paleo-polyploidization history and plant inulin production.</title>
        <authorList>
            <person name="Fan W."/>
            <person name="Wang S."/>
            <person name="Wang H."/>
            <person name="Wang A."/>
            <person name="Jiang F."/>
            <person name="Liu H."/>
            <person name="Zhao H."/>
            <person name="Xu D."/>
            <person name="Zhang Y."/>
        </authorList>
    </citation>
    <scope>NUCLEOTIDE SEQUENCE [LARGE SCALE GENOMIC DNA]</scope>
    <source>
        <strain evidence="2">cv. Niubang</strain>
    </source>
</reference>
<comment type="caution">
    <text evidence="1">The sequence shown here is derived from an EMBL/GenBank/DDBJ whole genome shotgun (WGS) entry which is preliminary data.</text>
</comment>
<name>A0ACB8XJ39_ARCLA</name>
<accession>A0ACB8XJ39</accession>
<evidence type="ECO:0000313" key="2">
    <source>
        <dbReference type="Proteomes" id="UP001055879"/>
    </source>
</evidence>
<reference evidence="2" key="1">
    <citation type="journal article" date="2022" name="Mol. Ecol. Resour.">
        <title>The genomes of chicory, endive, great burdock and yacon provide insights into Asteraceae palaeo-polyploidization history and plant inulin production.</title>
        <authorList>
            <person name="Fan W."/>
            <person name="Wang S."/>
            <person name="Wang H."/>
            <person name="Wang A."/>
            <person name="Jiang F."/>
            <person name="Liu H."/>
            <person name="Zhao H."/>
            <person name="Xu D."/>
            <person name="Zhang Y."/>
        </authorList>
    </citation>
    <scope>NUCLEOTIDE SEQUENCE [LARGE SCALE GENOMIC DNA]</scope>
    <source>
        <strain evidence="2">cv. Niubang</strain>
    </source>
</reference>
<proteinExistence type="predicted"/>
<protein>
    <submittedName>
        <fullName evidence="1">Uncharacterized protein</fullName>
    </submittedName>
</protein>
<dbReference type="EMBL" id="CM042063">
    <property type="protein sequence ID" value="KAI3667247.1"/>
    <property type="molecule type" value="Genomic_DNA"/>
</dbReference>